<evidence type="ECO:0000256" key="1">
    <source>
        <dbReference type="SAM" id="MobiDB-lite"/>
    </source>
</evidence>
<dbReference type="InterPro" id="IPR000210">
    <property type="entry name" value="BTB/POZ_dom"/>
</dbReference>
<dbReference type="InterPro" id="IPR052664">
    <property type="entry name" value="BTB-MATH_domain_protein"/>
</dbReference>
<accession>A0AAV5T9Z5</accession>
<keyword evidence="4" id="KW-1185">Reference proteome</keyword>
<feature type="region of interest" description="Disordered" evidence="1">
    <location>
        <begin position="1"/>
        <end position="79"/>
    </location>
</feature>
<evidence type="ECO:0000313" key="4">
    <source>
        <dbReference type="Proteomes" id="UP001432027"/>
    </source>
</evidence>
<dbReference type="Proteomes" id="UP001432027">
    <property type="component" value="Unassembled WGS sequence"/>
</dbReference>
<evidence type="ECO:0000259" key="2">
    <source>
        <dbReference type="PROSITE" id="PS50097"/>
    </source>
</evidence>
<feature type="compositionally biased region" description="Basic and acidic residues" evidence="1">
    <location>
        <begin position="29"/>
        <end position="39"/>
    </location>
</feature>
<dbReference type="PANTHER" id="PTHR22743:SF165">
    <property type="entry name" value="BTB AND MATH DOMAIN CONTAINING-RELATED"/>
    <property type="match status" value="1"/>
</dbReference>
<dbReference type="EMBL" id="BTSX01000004">
    <property type="protein sequence ID" value="GMS91762.1"/>
    <property type="molecule type" value="Genomic_DNA"/>
</dbReference>
<sequence length="550" mass="59793">LQTQLLGAMEPNAPPPNKRSGASRGGVRVRPEENEHTSSSDEDGPPQSKKFQPVFNSTRGHGRVPVCGGGGPLRGAQPWRNGWTLDMTYANLSRPEPEQPANVMQPAANQMQQMQPAHPMQQFEWAAGDAAAAYPAVPAVADSVDVVASSSAPVHGLEALLPLDRPATEAQPSAVQPPPAADAAAVIAAAAAYVAAAASPAPVPKKKPTEAKKIAATRPIVQLLIDPPFPFEDTLCFEFNVKREQLTLNNVVMGARLSLGRVPFETGVTVVKDGQGVEKLGIVAFCNEQAGNPFWKVDAKFDINVNDGFTLYRSTSKFHQTFTRARMAVPAPMADVLAPDSPYLNADGDLPVKITVTFESVVGYERPFPCDIRNKHKNLTDITLDVGGSLFYASAAVLGMRSHFFYQAYFGDEWKENRKMMAIDNCSPADFSALLEMFYAEDRPLTDDTVITVLRLAKRFIMPALILKCIDFFRPHDGGSQMTVERFLPALQVADELMIGELFDVCAKAIATNNLYEAVQESDVFKNLSPLSQAALFEKKPLYGERGEAM</sequence>
<feature type="compositionally biased region" description="Low complexity" evidence="1">
    <location>
        <begin position="19"/>
        <end position="28"/>
    </location>
</feature>
<protein>
    <recommendedName>
        <fullName evidence="2">BTB domain-containing protein</fullName>
    </recommendedName>
</protein>
<dbReference type="PANTHER" id="PTHR22743">
    <property type="entry name" value="MEPRIN/TRAF-LIKE MATH FAMILY-C.ELEGANS"/>
    <property type="match status" value="1"/>
</dbReference>
<reference evidence="3" key="1">
    <citation type="submission" date="2023-10" db="EMBL/GenBank/DDBJ databases">
        <title>Genome assembly of Pristionchus species.</title>
        <authorList>
            <person name="Yoshida K."/>
            <person name="Sommer R.J."/>
        </authorList>
    </citation>
    <scope>NUCLEOTIDE SEQUENCE</scope>
    <source>
        <strain evidence="3">RS0144</strain>
    </source>
</reference>
<evidence type="ECO:0000313" key="3">
    <source>
        <dbReference type="EMBL" id="GMS91762.1"/>
    </source>
</evidence>
<dbReference type="InterPro" id="IPR011333">
    <property type="entry name" value="SKP1/BTB/POZ_sf"/>
</dbReference>
<proteinExistence type="predicted"/>
<dbReference type="AlphaFoldDB" id="A0AAV5T9Z5"/>
<dbReference type="SMART" id="SM00225">
    <property type="entry name" value="BTB"/>
    <property type="match status" value="1"/>
</dbReference>
<dbReference type="CDD" id="cd18186">
    <property type="entry name" value="BTB_POZ_ZBTB_KLHL-like"/>
    <property type="match status" value="1"/>
</dbReference>
<feature type="non-terminal residue" evidence="3">
    <location>
        <position position="1"/>
    </location>
</feature>
<dbReference type="PROSITE" id="PS50097">
    <property type="entry name" value="BTB"/>
    <property type="match status" value="1"/>
</dbReference>
<comment type="caution">
    <text evidence="3">The sequence shown here is derived from an EMBL/GenBank/DDBJ whole genome shotgun (WGS) entry which is preliminary data.</text>
</comment>
<organism evidence="3 4">
    <name type="scientific">Pristionchus entomophagus</name>
    <dbReference type="NCBI Taxonomy" id="358040"/>
    <lineage>
        <taxon>Eukaryota</taxon>
        <taxon>Metazoa</taxon>
        <taxon>Ecdysozoa</taxon>
        <taxon>Nematoda</taxon>
        <taxon>Chromadorea</taxon>
        <taxon>Rhabditida</taxon>
        <taxon>Rhabditina</taxon>
        <taxon>Diplogasteromorpha</taxon>
        <taxon>Diplogasteroidea</taxon>
        <taxon>Neodiplogasteridae</taxon>
        <taxon>Pristionchus</taxon>
    </lineage>
</organism>
<dbReference type="SUPFAM" id="SSF54695">
    <property type="entry name" value="POZ domain"/>
    <property type="match status" value="1"/>
</dbReference>
<dbReference type="Pfam" id="PF00651">
    <property type="entry name" value="BTB"/>
    <property type="match status" value="1"/>
</dbReference>
<name>A0AAV5T9Z5_9BILA</name>
<dbReference type="Gene3D" id="3.30.710.10">
    <property type="entry name" value="Potassium Channel Kv1.1, Chain A"/>
    <property type="match status" value="1"/>
</dbReference>
<feature type="domain" description="BTB" evidence="2">
    <location>
        <begin position="380"/>
        <end position="447"/>
    </location>
</feature>
<gene>
    <name evidence="3" type="ORF">PENTCL1PPCAC_13937</name>
</gene>